<accession>A0A366AZX1</accession>
<dbReference type="OrthoDB" id="9810303at2"/>
<evidence type="ECO:0000259" key="1">
    <source>
        <dbReference type="Pfam" id="PF00535"/>
    </source>
</evidence>
<dbReference type="Proteomes" id="UP000253676">
    <property type="component" value="Unassembled WGS sequence"/>
</dbReference>
<keyword evidence="2" id="KW-0808">Transferase</keyword>
<dbReference type="Gene3D" id="3.90.550.10">
    <property type="entry name" value="Spore Coat Polysaccharide Biosynthesis Protein SpsA, Chain A"/>
    <property type="match status" value="1"/>
</dbReference>
<name>A0A366AZX1_9FLAO</name>
<feature type="domain" description="Glycosyltransferase 2-like" evidence="1">
    <location>
        <begin position="4"/>
        <end position="122"/>
    </location>
</feature>
<dbReference type="InterPro" id="IPR029044">
    <property type="entry name" value="Nucleotide-diphossugar_trans"/>
</dbReference>
<organism evidence="2 3">
    <name type="scientific">Flavobacterium psychrolimnae</name>
    <dbReference type="NCBI Taxonomy" id="249351"/>
    <lineage>
        <taxon>Bacteria</taxon>
        <taxon>Pseudomonadati</taxon>
        <taxon>Bacteroidota</taxon>
        <taxon>Flavobacteriia</taxon>
        <taxon>Flavobacteriales</taxon>
        <taxon>Flavobacteriaceae</taxon>
        <taxon>Flavobacterium</taxon>
    </lineage>
</organism>
<dbReference type="GO" id="GO:0016758">
    <property type="term" value="F:hexosyltransferase activity"/>
    <property type="evidence" value="ECO:0007669"/>
    <property type="project" value="UniProtKB-ARBA"/>
</dbReference>
<dbReference type="SUPFAM" id="SSF53448">
    <property type="entry name" value="Nucleotide-diphospho-sugar transferases"/>
    <property type="match status" value="1"/>
</dbReference>
<protein>
    <submittedName>
        <fullName evidence="2">Glycosyltransferase family 2 protein</fullName>
    </submittedName>
</protein>
<evidence type="ECO:0000313" key="3">
    <source>
        <dbReference type="Proteomes" id="UP000253676"/>
    </source>
</evidence>
<dbReference type="PANTHER" id="PTHR22916:SF3">
    <property type="entry name" value="UDP-GLCNAC:BETAGAL BETA-1,3-N-ACETYLGLUCOSAMINYLTRANSFERASE-LIKE PROTEIN 1"/>
    <property type="match status" value="1"/>
</dbReference>
<dbReference type="Pfam" id="PF00535">
    <property type="entry name" value="Glycos_transf_2"/>
    <property type="match status" value="1"/>
</dbReference>
<reference evidence="2 3" key="1">
    <citation type="submission" date="2018-07" db="EMBL/GenBank/DDBJ databases">
        <title>Complete genome sequence of Flavobacterium psychrolimnae LMG 22018.</title>
        <authorList>
            <person name="Kim D.-U."/>
        </authorList>
    </citation>
    <scope>NUCLEOTIDE SEQUENCE [LARGE SCALE GENOMIC DNA]</scope>
    <source>
        <strain evidence="2 3">LMG 22018</strain>
    </source>
</reference>
<dbReference type="CDD" id="cd00761">
    <property type="entry name" value="Glyco_tranf_GTA_type"/>
    <property type="match status" value="1"/>
</dbReference>
<dbReference type="AlphaFoldDB" id="A0A366AZX1"/>
<sequence>MMITVFTPTYNRANLLPRLYNSLLRQTNQNFEWLIVDDGSSDSTEEFINQCILENKLAIIYHLQVNKGKHYAINKGLSFAKGILFFILDSDDFLPADALELVINQYEKVKEDPSIAAVAGRRMYDSGEIVGSSNFDEIRSNSLDIRYKYNVTGDLVEVFRTDVLKQFQFPEIENEKFCAESLVWNRIAQKYNILFFNKGIYTTEYLPGGLTSNIVKIRMKSPLGAMFCYSELERYDIPFTQKIKANINFWRFSFNSNKGIREKIESVNIMNSVIGFPVGFFMYLNDLRKNK</sequence>
<dbReference type="InterPro" id="IPR001173">
    <property type="entry name" value="Glyco_trans_2-like"/>
</dbReference>
<dbReference type="PANTHER" id="PTHR22916">
    <property type="entry name" value="GLYCOSYLTRANSFERASE"/>
    <property type="match status" value="1"/>
</dbReference>
<proteinExistence type="predicted"/>
<dbReference type="EMBL" id="QNUX01000012">
    <property type="protein sequence ID" value="RBN49498.1"/>
    <property type="molecule type" value="Genomic_DNA"/>
</dbReference>
<gene>
    <name evidence="2" type="ORF">DR980_12460</name>
</gene>
<comment type="caution">
    <text evidence="2">The sequence shown here is derived from an EMBL/GenBank/DDBJ whole genome shotgun (WGS) entry which is preliminary data.</text>
</comment>
<evidence type="ECO:0000313" key="2">
    <source>
        <dbReference type="EMBL" id="RBN49498.1"/>
    </source>
</evidence>
<keyword evidence="3" id="KW-1185">Reference proteome</keyword>